<comment type="cofactor">
    <cofactor evidence="11">
        <name>Mg(2+)</name>
        <dbReference type="ChEBI" id="CHEBI:18420"/>
    </cofactor>
    <text evidence="11">Binds 1 Mg(2+) ion per subunit.</text>
</comment>
<evidence type="ECO:0000256" key="1">
    <source>
        <dbReference type="ARBA" id="ARBA00004842"/>
    </source>
</evidence>
<keyword evidence="7 11" id="KW-0418">Kinase</keyword>
<dbReference type="PRINTS" id="PR01100">
    <property type="entry name" value="SHIKIMTKNASE"/>
</dbReference>
<dbReference type="CDD" id="cd00464">
    <property type="entry name" value="SK"/>
    <property type="match status" value="1"/>
</dbReference>
<dbReference type="Gene3D" id="3.40.50.300">
    <property type="entry name" value="P-loop containing nucleotide triphosphate hydrolases"/>
    <property type="match status" value="1"/>
</dbReference>
<dbReference type="PROSITE" id="PS01128">
    <property type="entry name" value="SHIKIMATE_KINASE"/>
    <property type="match status" value="1"/>
</dbReference>
<evidence type="ECO:0000256" key="9">
    <source>
        <dbReference type="ARBA" id="ARBA00023141"/>
    </source>
</evidence>
<dbReference type="PANTHER" id="PTHR21087">
    <property type="entry name" value="SHIKIMATE KINASE"/>
    <property type="match status" value="1"/>
</dbReference>
<evidence type="ECO:0000256" key="10">
    <source>
        <dbReference type="ARBA" id="ARBA00048567"/>
    </source>
</evidence>
<gene>
    <name evidence="11" type="primary">aroK</name>
    <name evidence="12" type="ORF">E3T48_14670</name>
</gene>
<evidence type="ECO:0000313" key="12">
    <source>
        <dbReference type="EMBL" id="TFD73198.1"/>
    </source>
</evidence>
<keyword evidence="13" id="KW-1185">Reference proteome</keyword>
<feature type="binding site" evidence="11">
    <location>
        <position position="112"/>
    </location>
    <ligand>
        <name>ATP</name>
        <dbReference type="ChEBI" id="CHEBI:30616"/>
    </ligand>
</feature>
<dbReference type="OrthoDB" id="9800332at2"/>
<keyword evidence="11" id="KW-0479">Metal-binding</keyword>
<dbReference type="GO" id="GO:0005829">
    <property type="term" value="C:cytosol"/>
    <property type="evidence" value="ECO:0007669"/>
    <property type="project" value="TreeGrafter"/>
</dbReference>
<comment type="subunit">
    <text evidence="11">Monomer.</text>
</comment>
<feature type="binding site" evidence="11">
    <location>
        <position position="146"/>
    </location>
    <ligand>
        <name>ATP</name>
        <dbReference type="ChEBI" id="CHEBI:30616"/>
    </ligand>
</feature>
<evidence type="ECO:0000256" key="3">
    <source>
        <dbReference type="ARBA" id="ARBA00012154"/>
    </source>
</evidence>
<evidence type="ECO:0000256" key="5">
    <source>
        <dbReference type="ARBA" id="ARBA00022679"/>
    </source>
</evidence>
<comment type="catalytic activity">
    <reaction evidence="10 11">
        <text>shikimate + ATP = 3-phosphoshikimate + ADP + H(+)</text>
        <dbReference type="Rhea" id="RHEA:13121"/>
        <dbReference type="ChEBI" id="CHEBI:15378"/>
        <dbReference type="ChEBI" id="CHEBI:30616"/>
        <dbReference type="ChEBI" id="CHEBI:36208"/>
        <dbReference type="ChEBI" id="CHEBI:145989"/>
        <dbReference type="ChEBI" id="CHEBI:456216"/>
        <dbReference type="EC" id="2.7.1.71"/>
    </reaction>
</comment>
<keyword evidence="5 11" id="KW-0808">Transferase</keyword>
<accession>A0A4R9AZ43</accession>
<comment type="function">
    <text evidence="11">Catalyzes the specific phosphorylation of the 3-hydroxyl group of shikimic acid using ATP as a cosubstrate.</text>
</comment>
<feature type="binding site" evidence="11">
    <location>
        <position position="14"/>
    </location>
    <ligand>
        <name>Mg(2+)</name>
        <dbReference type="ChEBI" id="CHEBI:18420"/>
    </ligand>
</feature>
<comment type="caution">
    <text evidence="12">The sequence shown here is derived from an EMBL/GenBank/DDBJ whole genome shotgun (WGS) entry which is preliminary data.</text>
</comment>
<dbReference type="Proteomes" id="UP000298313">
    <property type="component" value="Unassembled WGS sequence"/>
</dbReference>
<evidence type="ECO:0000256" key="11">
    <source>
        <dbReference type="HAMAP-Rule" id="MF_00109"/>
    </source>
</evidence>
<dbReference type="GO" id="GO:0005524">
    <property type="term" value="F:ATP binding"/>
    <property type="evidence" value="ECO:0007669"/>
    <property type="project" value="UniProtKB-UniRule"/>
</dbReference>
<protein>
    <recommendedName>
        <fullName evidence="3 11">Shikimate kinase</fullName>
        <shortName evidence="11">SK</shortName>
        <ecNumber evidence="3 11">2.7.1.71</ecNumber>
    </recommendedName>
</protein>
<dbReference type="GO" id="GO:0004765">
    <property type="term" value="F:shikimate kinase activity"/>
    <property type="evidence" value="ECO:0007669"/>
    <property type="project" value="UniProtKB-UniRule"/>
</dbReference>
<keyword evidence="4 11" id="KW-0028">Amino-acid biosynthesis</keyword>
<keyword evidence="6 11" id="KW-0547">Nucleotide-binding</keyword>
<dbReference type="InterPro" id="IPR027417">
    <property type="entry name" value="P-loop_NTPase"/>
</dbReference>
<sequence>MPLVLIGPMASGKSKVGRRVARTLELPFIDTDTRIVADHGPIREIFEKNGEEHFRALERQAVADAIAEDAVVSLGGGAVLDPATRAALARCTVIYLSVSANAVKARIGGGKRPLLKDGLADWKRIYAERRPLYEALANVRFDTSHRPLDVIARDVVKWVRKRS</sequence>
<keyword evidence="11" id="KW-0963">Cytoplasm</keyword>
<feature type="binding site" evidence="11">
    <location>
        <begin position="10"/>
        <end position="15"/>
    </location>
    <ligand>
        <name>ATP</name>
        <dbReference type="ChEBI" id="CHEBI:30616"/>
    </ligand>
</feature>
<reference evidence="12 13" key="1">
    <citation type="submission" date="2019-03" db="EMBL/GenBank/DDBJ databases">
        <title>Genomics of glacier-inhabiting Cryobacterium strains.</title>
        <authorList>
            <person name="Liu Q."/>
            <person name="Xin Y.-H."/>
        </authorList>
    </citation>
    <scope>NUCLEOTIDE SEQUENCE [LARGE SCALE GENOMIC DNA]</scope>
    <source>
        <strain evidence="12 13">Hh4</strain>
    </source>
</reference>
<comment type="subcellular location">
    <subcellularLocation>
        <location evidence="11">Cytoplasm</location>
    </subcellularLocation>
</comment>
<feature type="binding site" evidence="11">
    <location>
        <position position="76"/>
    </location>
    <ligand>
        <name>substrate</name>
    </ligand>
</feature>
<comment type="similarity">
    <text evidence="2 11">Belongs to the shikimate kinase family.</text>
</comment>
<evidence type="ECO:0000256" key="8">
    <source>
        <dbReference type="ARBA" id="ARBA00022840"/>
    </source>
</evidence>
<keyword evidence="11" id="KW-0460">Magnesium</keyword>
<dbReference type="InterPro" id="IPR031322">
    <property type="entry name" value="Shikimate/glucono_kinase"/>
</dbReference>
<keyword evidence="9 11" id="KW-0057">Aromatic amino acid biosynthesis</keyword>
<dbReference type="GO" id="GO:0008652">
    <property type="term" value="P:amino acid biosynthetic process"/>
    <property type="evidence" value="ECO:0007669"/>
    <property type="project" value="UniProtKB-KW"/>
</dbReference>
<organism evidence="12 13">
    <name type="scientific">Cryobacterium fucosi</name>
    <dbReference type="NCBI Taxonomy" id="1259157"/>
    <lineage>
        <taxon>Bacteria</taxon>
        <taxon>Bacillati</taxon>
        <taxon>Actinomycetota</taxon>
        <taxon>Actinomycetes</taxon>
        <taxon>Micrococcales</taxon>
        <taxon>Microbacteriaceae</taxon>
        <taxon>Cryobacterium</taxon>
    </lineage>
</organism>
<dbReference type="AlphaFoldDB" id="A0A4R9AZ43"/>
<dbReference type="EMBL" id="SOHH01000100">
    <property type="protein sequence ID" value="TFD73198.1"/>
    <property type="molecule type" value="Genomic_DNA"/>
</dbReference>
<dbReference type="InterPro" id="IPR000623">
    <property type="entry name" value="Shikimate_kinase/TSH1"/>
</dbReference>
<feature type="binding site" evidence="11">
    <location>
        <position position="55"/>
    </location>
    <ligand>
        <name>substrate</name>
    </ligand>
</feature>
<feature type="binding site" evidence="11">
    <location>
        <position position="129"/>
    </location>
    <ligand>
        <name>substrate</name>
    </ligand>
</feature>
<dbReference type="EC" id="2.7.1.71" evidence="3 11"/>
<dbReference type="GO" id="GO:0009073">
    <property type="term" value="P:aromatic amino acid family biosynthetic process"/>
    <property type="evidence" value="ECO:0007669"/>
    <property type="project" value="UniProtKB-KW"/>
</dbReference>
<dbReference type="UniPathway" id="UPA00053">
    <property type="reaction ID" value="UER00088"/>
</dbReference>
<comment type="pathway">
    <text evidence="1 11">Metabolic intermediate biosynthesis; chorismate biosynthesis; chorismate from D-erythrose 4-phosphate and phosphoenolpyruvate: step 5/7.</text>
</comment>
<evidence type="ECO:0000256" key="6">
    <source>
        <dbReference type="ARBA" id="ARBA00022741"/>
    </source>
</evidence>
<feature type="binding site" evidence="11">
    <location>
        <position position="32"/>
    </location>
    <ligand>
        <name>substrate</name>
    </ligand>
</feature>
<evidence type="ECO:0000256" key="7">
    <source>
        <dbReference type="ARBA" id="ARBA00022777"/>
    </source>
</evidence>
<dbReference type="HAMAP" id="MF_00109">
    <property type="entry name" value="Shikimate_kinase"/>
    <property type="match status" value="1"/>
</dbReference>
<evidence type="ECO:0000313" key="13">
    <source>
        <dbReference type="Proteomes" id="UP000298313"/>
    </source>
</evidence>
<proteinExistence type="inferred from homology"/>
<evidence type="ECO:0000256" key="4">
    <source>
        <dbReference type="ARBA" id="ARBA00022605"/>
    </source>
</evidence>
<dbReference type="InterPro" id="IPR023000">
    <property type="entry name" value="Shikimate_kinase_CS"/>
</dbReference>
<keyword evidence="8 11" id="KW-0067">ATP-binding</keyword>
<dbReference type="GO" id="GO:0000287">
    <property type="term" value="F:magnesium ion binding"/>
    <property type="evidence" value="ECO:0007669"/>
    <property type="project" value="UniProtKB-UniRule"/>
</dbReference>
<name>A0A4R9AZ43_9MICO</name>
<dbReference type="GO" id="GO:0009423">
    <property type="term" value="P:chorismate biosynthetic process"/>
    <property type="evidence" value="ECO:0007669"/>
    <property type="project" value="UniProtKB-UniRule"/>
</dbReference>
<evidence type="ECO:0000256" key="2">
    <source>
        <dbReference type="ARBA" id="ARBA00006997"/>
    </source>
</evidence>
<dbReference type="PANTHER" id="PTHR21087:SF16">
    <property type="entry name" value="SHIKIMATE KINASE 1, CHLOROPLASTIC"/>
    <property type="match status" value="1"/>
</dbReference>
<dbReference type="Pfam" id="PF01202">
    <property type="entry name" value="SKI"/>
    <property type="match status" value="1"/>
</dbReference>
<dbReference type="SUPFAM" id="SSF52540">
    <property type="entry name" value="P-loop containing nucleoside triphosphate hydrolases"/>
    <property type="match status" value="1"/>
</dbReference>